<dbReference type="InterPro" id="IPR020846">
    <property type="entry name" value="MFS_dom"/>
</dbReference>
<evidence type="ECO:0000256" key="6">
    <source>
        <dbReference type="ARBA" id="ARBA00023136"/>
    </source>
</evidence>
<dbReference type="AlphaFoldDB" id="A0A644W5P4"/>
<gene>
    <name evidence="9" type="ORF">SDC9_43928</name>
</gene>
<evidence type="ECO:0000256" key="3">
    <source>
        <dbReference type="ARBA" id="ARBA00022475"/>
    </source>
</evidence>
<feature type="transmembrane region" description="Helical" evidence="7">
    <location>
        <begin position="285"/>
        <end position="306"/>
    </location>
</feature>
<keyword evidence="5 7" id="KW-1133">Transmembrane helix</keyword>
<comment type="subcellular location">
    <subcellularLocation>
        <location evidence="1">Cell membrane</location>
        <topology evidence="1">Multi-pass membrane protein</topology>
    </subcellularLocation>
</comment>
<evidence type="ECO:0000256" key="1">
    <source>
        <dbReference type="ARBA" id="ARBA00004651"/>
    </source>
</evidence>
<dbReference type="GO" id="GO:0005886">
    <property type="term" value="C:plasma membrane"/>
    <property type="evidence" value="ECO:0007669"/>
    <property type="project" value="UniProtKB-SubCell"/>
</dbReference>
<proteinExistence type="predicted"/>
<dbReference type="Pfam" id="PF05977">
    <property type="entry name" value="MFS_3"/>
    <property type="match status" value="1"/>
</dbReference>
<comment type="caution">
    <text evidence="9">The sequence shown here is derived from an EMBL/GenBank/DDBJ whole genome shotgun (WGS) entry which is preliminary data.</text>
</comment>
<dbReference type="InterPro" id="IPR036259">
    <property type="entry name" value="MFS_trans_sf"/>
</dbReference>
<feature type="transmembrane region" description="Helical" evidence="7">
    <location>
        <begin position="347"/>
        <end position="367"/>
    </location>
</feature>
<name>A0A644W5P4_9ZZZZ</name>
<accession>A0A644W5P4</accession>
<feature type="transmembrane region" description="Helical" evidence="7">
    <location>
        <begin position="77"/>
        <end position="93"/>
    </location>
</feature>
<organism evidence="9">
    <name type="scientific">bioreactor metagenome</name>
    <dbReference type="NCBI Taxonomy" id="1076179"/>
    <lineage>
        <taxon>unclassified sequences</taxon>
        <taxon>metagenomes</taxon>
        <taxon>ecological metagenomes</taxon>
    </lineage>
</organism>
<feature type="domain" description="Major facilitator superfamily (MFS) profile" evidence="8">
    <location>
        <begin position="1"/>
        <end position="369"/>
    </location>
</feature>
<feature type="transmembrane region" description="Helical" evidence="7">
    <location>
        <begin position="229"/>
        <end position="248"/>
    </location>
</feature>
<evidence type="ECO:0000256" key="7">
    <source>
        <dbReference type="SAM" id="Phobius"/>
    </source>
</evidence>
<sequence>MQRTAQIWLVYSITDSPFLVGMVGVCQFTPMLLFTLFAGVIVDRVASKRNLLLLTQFLFMLQALALTLLTFLDLVTYQHIFLLSAIFGIIQTLDMPARQSFFSDLVCKENIMNAVSLNSTIVNLAKIIGPALSGLAIIKLGVGFCFLINTFSYLTVLLSLFYIHTENKKTAKVQKNIMREMKEGIQYIKHEGTLKINVILMAIICTFAMNNDVIIPVFTKEVLHMGSSAYTALMSAAGIGAFLGAIFMSARAKNGIKKSLFIGSLLLTIGIQISMIFIANYYIALLAVGIIGFANLVFMNMGNSIFQLTSEEQYRGRVMSVYAFLNQGSTPIGNFYAGILMEYTGGLLGFPGCGIMALFLFTLTYAANKKRIKEWIKN</sequence>
<dbReference type="SUPFAM" id="SSF103473">
    <property type="entry name" value="MFS general substrate transporter"/>
    <property type="match status" value="1"/>
</dbReference>
<feature type="transmembrane region" description="Helical" evidence="7">
    <location>
        <begin position="141"/>
        <end position="163"/>
    </location>
</feature>
<protein>
    <recommendedName>
        <fullName evidence="8">Major facilitator superfamily (MFS) profile domain-containing protein</fullName>
    </recommendedName>
</protein>
<dbReference type="PANTHER" id="PTHR23513">
    <property type="entry name" value="INTEGRAL MEMBRANE EFFLUX PROTEIN-RELATED"/>
    <property type="match status" value="1"/>
</dbReference>
<evidence type="ECO:0000256" key="5">
    <source>
        <dbReference type="ARBA" id="ARBA00022989"/>
    </source>
</evidence>
<feature type="transmembrane region" description="Helical" evidence="7">
    <location>
        <begin position="318"/>
        <end position="341"/>
    </location>
</feature>
<keyword evidence="3" id="KW-1003">Cell membrane</keyword>
<reference evidence="9" key="1">
    <citation type="submission" date="2019-08" db="EMBL/GenBank/DDBJ databases">
        <authorList>
            <person name="Kucharzyk K."/>
            <person name="Murdoch R.W."/>
            <person name="Higgins S."/>
            <person name="Loffler F."/>
        </authorList>
    </citation>
    <scope>NUCLEOTIDE SEQUENCE</scope>
</reference>
<keyword evidence="4 7" id="KW-0812">Transmembrane</keyword>
<feature type="transmembrane region" description="Helical" evidence="7">
    <location>
        <begin position="18"/>
        <end position="42"/>
    </location>
</feature>
<dbReference type="Gene3D" id="1.20.1250.20">
    <property type="entry name" value="MFS general substrate transporter like domains"/>
    <property type="match status" value="1"/>
</dbReference>
<feature type="transmembrane region" description="Helical" evidence="7">
    <location>
        <begin position="114"/>
        <end position="135"/>
    </location>
</feature>
<feature type="transmembrane region" description="Helical" evidence="7">
    <location>
        <begin position="192"/>
        <end position="209"/>
    </location>
</feature>
<dbReference type="EMBL" id="VSSQ01000572">
    <property type="protein sequence ID" value="MPL97733.1"/>
    <property type="molecule type" value="Genomic_DNA"/>
</dbReference>
<dbReference type="CDD" id="cd06173">
    <property type="entry name" value="MFS_MefA_like"/>
    <property type="match status" value="1"/>
</dbReference>
<evidence type="ECO:0000313" key="9">
    <source>
        <dbReference type="EMBL" id="MPL97733.1"/>
    </source>
</evidence>
<dbReference type="InterPro" id="IPR010290">
    <property type="entry name" value="TM_effector"/>
</dbReference>
<dbReference type="PANTHER" id="PTHR23513:SF11">
    <property type="entry name" value="STAPHYLOFERRIN A TRANSPORTER"/>
    <property type="match status" value="1"/>
</dbReference>
<feature type="transmembrane region" description="Helical" evidence="7">
    <location>
        <begin position="51"/>
        <end position="71"/>
    </location>
</feature>
<dbReference type="PROSITE" id="PS50850">
    <property type="entry name" value="MFS"/>
    <property type="match status" value="1"/>
</dbReference>
<evidence type="ECO:0000256" key="4">
    <source>
        <dbReference type="ARBA" id="ARBA00022692"/>
    </source>
</evidence>
<feature type="transmembrane region" description="Helical" evidence="7">
    <location>
        <begin position="260"/>
        <end position="279"/>
    </location>
</feature>
<dbReference type="GO" id="GO:0022857">
    <property type="term" value="F:transmembrane transporter activity"/>
    <property type="evidence" value="ECO:0007669"/>
    <property type="project" value="InterPro"/>
</dbReference>
<evidence type="ECO:0000259" key="8">
    <source>
        <dbReference type="PROSITE" id="PS50850"/>
    </source>
</evidence>
<keyword evidence="6 7" id="KW-0472">Membrane</keyword>
<evidence type="ECO:0000256" key="2">
    <source>
        <dbReference type="ARBA" id="ARBA00022448"/>
    </source>
</evidence>
<keyword evidence="2" id="KW-0813">Transport</keyword>